<feature type="transmembrane region" description="Helical" evidence="1">
    <location>
        <begin position="63"/>
        <end position="84"/>
    </location>
</feature>
<name>A0A7J5B5X6_9MICO</name>
<keyword evidence="1" id="KW-1133">Transmembrane helix</keyword>
<feature type="transmembrane region" description="Helical" evidence="1">
    <location>
        <begin position="35"/>
        <end position="57"/>
    </location>
</feature>
<accession>A0A7J5B5X6</accession>
<proteinExistence type="predicted"/>
<keyword evidence="1" id="KW-0812">Transmembrane</keyword>
<keyword evidence="3" id="KW-1185">Reference proteome</keyword>
<dbReference type="AlphaFoldDB" id="A0A7J5B5X6"/>
<dbReference type="Pfam" id="PF13829">
    <property type="entry name" value="DUF4191"/>
    <property type="match status" value="1"/>
</dbReference>
<comment type="caution">
    <text evidence="2">The sequence shown here is derived from an EMBL/GenBank/DDBJ whole genome shotgun (WGS) entry which is preliminary data.</text>
</comment>
<evidence type="ECO:0000313" key="3">
    <source>
        <dbReference type="Proteomes" id="UP000490386"/>
    </source>
</evidence>
<dbReference type="OrthoDB" id="8479889at2"/>
<keyword evidence="1" id="KW-0472">Membrane</keyword>
<dbReference type="InterPro" id="IPR025445">
    <property type="entry name" value="DUF4191"/>
</dbReference>
<gene>
    <name evidence="2" type="ORF">F8O03_09180</name>
</gene>
<evidence type="ECO:0000313" key="2">
    <source>
        <dbReference type="EMBL" id="KAB1638544.1"/>
    </source>
</evidence>
<dbReference type="RefSeq" id="WP_151423567.1">
    <property type="nucleotide sequence ID" value="NZ_CANKVH010000002.1"/>
</dbReference>
<reference evidence="2 3" key="1">
    <citation type="submission" date="2019-09" db="EMBL/GenBank/DDBJ databases">
        <title>Phylogeny of genus Pseudoclavibacter and closely related genus.</title>
        <authorList>
            <person name="Li Y."/>
        </authorList>
    </citation>
    <scope>NUCLEOTIDE SEQUENCE [LARGE SCALE GENOMIC DNA]</scope>
    <source>
        <strain evidence="2 3">THG-MD12</strain>
    </source>
</reference>
<dbReference type="Proteomes" id="UP000490386">
    <property type="component" value="Unassembled WGS sequence"/>
</dbReference>
<evidence type="ECO:0000256" key="1">
    <source>
        <dbReference type="SAM" id="Phobius"/>
    </source>
</evidence>
<dbReference type="EMBL" id="WBJX01000002">
    <property type="protein sequence ID" value="KAB1638544.1"/>
    <property type="molecule type" value="Genomic_DNA"/>
</dbReference>
<sequence length="239" mass="26145">MANSPQASAAAEKEPGRFKQIWQVLKMTVKYDKTAPWIMAAAVLVPLIIAALVSIFLPGSNALIWILTMILGLMVGVLLFMFTLNWRAERVAFGQLEGRAGAAGQVLTSALRGTWQTSEMPVAFNAKTQDAVYRAVGKPGVVILSEGSKAGTKRLLDDERRKTARILPNVPIHHFHVGTGTDDVKLVQIRKTLNKLPKKLTKPEIVAVTSRLKALGSNALPIPKGIDPMRMRSSRSQMR</sequence>
<protein>
    <submittedName>
        <fullName evidence="2">DUF4191 domain-containing protein</fullName>
    </submittedName>
</protein>
<organism evidence="2 3">
    <name type="scientific">Pseudoclavibacter terrae</name>
    <dbReference type="NCBI Taxonomy" id="1530195"/>
    <lineage>
        <taxon>Bacteria</taxon>
        <taxon>Bacillati</taxon>
        <taxon>Actinomycetota</taxon>
        <taxon>Actinomycetes</taxon>
        <taxon>Micrococcales</taxon>
        <taxon>Microbacteriaceae</taxon>
        <taxon>Pseudoclavibacter</taxon>
    </lineage>
</organism>